<evidence type="ECO:0000313" key="1">
    <source>
        <dbReference type="EMBL" id="ARD68804.1"/>
    </source>
</evidence>
<dbReference type="EMBL" id="KY270851">
    <property type="protein sequence ID" value="ARD68804.1"/>
    <property type="molecule type" value="Genomic_DNA"/>
</dbReference>
<keyword evidence="1" id="KW-0614">Plasmid</keyword>
<gene>
    <name evidence="1" type="primary">tnpC</name>
</gene>
<name>A0A1V0M1P2_CITFR</name>
<organism evidence="1">
    <name type="scientific">Citrobacter freundii</name>
    <dbReference type="NCBI Taxonomy" id="546"/>
    <lineage>
        <taxon>Bacteria</taxon>
        <taxon>Pseudomonadati</taxon>
        <taxon>Pseudomonadota</taxon>
        <taxon>Gammaproteobacteria</taxon>
        <taxon>Enterobacterales</taxon>
        <taxon>Enterobacteriaceae</taxon>
        <taxon>Citrobacter</taxon>
        <taxon>Citrobacter freundii complex</taxon>
    </lineage>
</organism>
<geneLocation type="plasmid" evidence="1">
    <name>p112298-catA</name>
</geneLocation>
<sequence length="55" mass="6591">MARRSKNWQERRRKRKPDDIEALDRIHTVIGDLLRMVIVGCGHCCADNQKRTTWR</sequence>
<protein>
    <submittedName>
        <fullName evidence="1">ISCfr11 transposase C</fullName>
    </submittedName>
</protein>
<reference evidence="1" key="1">
    <citation type="journal article" date="2017" name="Int. J. Antimicrob. Agents">
        <title>Sequencing and comparative genomics analysis of the IncHI2 plasmids pT5282-mphA and p112298-catA and the IncHI5 plasmid pYNKP001-dfrA.</title>
        <authorList>
            <person name="Liang Q."/>
            <person name="Yin Z."/>
            <person name="Zhao Y."/>
            <person name="Liang L."/>
            <person name="Feng J."/>
            <person name="Zhan Z."/>
            <person name="Wang H."/>
            <person name="Song Y."/>
            <person name="Tong Y."/>
            <person name="Wu W."/>
            <person name="Chen W."/>
            <person name="Wang J."/>
            <person name="Jiang L."/>
            <person name="Zhou D."/>
        </authorList>
    </citation>
    <scope>NUCLEOTIDE SEQUENCE</scope>
    <source>
        <strain evidence="1">112298</strain>
        <plasmid evidence="1">p112298-catA</plasmid>
    </source>
</reference>
<proteinExistence type="predicted"/>
<accession>A0A1V0M1P2</accession>
<dbReference type="AlphaFoldDB" id="A0A1V0M1P2"/>